<sequence length="194" mass="21790">MDETSFNTMSIHPFASRTAMNQCNSIDDIREKKRQRTTEEKRIDRVMANRRSAKESRERKKKLTENLESSVQTLSNKNLALERENEKLRAELSMLMALHLQGQSMSQQAAVSPVSGTNLAHHLSGHRIPQLSQVQLLQCSPQQGLSHNPLNAFNGMNRDALTTLAAQPMTQGQDHMLVPHIAQRGARNVAENSL</sequence>
<feature type="region of interest" description="Disordered" evidence="1">
    <location>
        <begin position="47"/>
        <end position="69"/>
    </location>
</feature>
<dbReference type="Gene3D" id="1.20.5.170">
    <property type="match status" value="1"/>
</dbReference>
<organism evidence="3">
    <name type="scientific">Odontella aurita</name>
    <dbReference type="NCBI Taxonomy" id="265563"/>
    <lineage>
        <taxon>Eukaryota</taxon>
        <taxon>Sar</taxon>
        <taxon>Stramenopiles</taxon>
        <taxon>Ochrophyta</taxon>
        <taxon>Bacillariophyta</taxon>
        <taxon>Mediophyceae</taxon>
        <taxon>Biddulphiophycidae</taxon>
        <taxon>Eupodiscales</taxon>
        <taxon>Odontellaceae</taxon>
        <taxon>Odontella</taxon>
    </lineage>
</organism>
<evidence type="ECO:0000313" key="3">
    <source>
        <dbReference type="EMBL" id="CAE2278642.1"/>
    </source>
</evidence>
<dbReference type="PROSITE" id="PS00036">
    <property type="entry name" value="BZIP_BASIC"/>
    <property type="match status" value="1"/>
</dbReference>
<name>A0A7S4NCJ2_9STRA</name>
<dbReference type="EMBL" id="HBKQ01052775">
    <property type="protein sequence ID" value="CAE2278642.1"/>
    <property type="molecule type" value="Transcribed_RNA"/>
</dbReference>
<dbReference type="AlphaFoldDB" id="A0A7S4NCJ2"/>
<evidence type="ECO:0000256" key="1">
    <source>
        <dbReference type="SAM" id="MobiDB-lite"/>
    </source>
</evidence>
<dbReference type="SMART" id="SM00338">
    <property type="entry name" value="BRLZ"/>
    <property type="match status" value="1"/>
</dbReference>
<protein>
    <recommendedName>
        <fullName evidence="2">BZIP domain-containing protein</fullName>
    </recommendedName>
</protein>
<dbReference type="SUPFAM" id="SSF57959">
    <property type="entry name" value="Leucine zipper domain"/>
    <property type="match status" value="1"/>
</dbReference>
<dbReference type="GO" id="GO:0003700">
    <property type="term" value="F:DNA-binding transcription factor activity"/>
    <property type="evidence" value="ECO:0007669"/>
    <property type="project" value="InterPro"/>
</dbReference>
<accession>A0A7S4NCJ2</accession>
<gene>
    <name evidence="3" type="ORF">OAUR00152_LOCUS36311</name>
</gene>
<proteinExistence type="predicted"/>
<reference evidence="3" key="1">
    <citation type="submission" date="2021-01" db="EMBL/GenBank/DDBJ databases">
        <authorList>
            <person name="Corre E."/>
            <person name="Pelletier E."/>
            <person name="Niang G."/>
            <person name="Scheremetjew M."/>
            <person name="Finn R."/>
            <person name="Kale V."/>
            <person name="Holt S."/>
            <person name="Cochrane G."/>
            <person name="Meng A."/>
            <person name="Brown T."/>
            <person name="Cohen L."/>
        </authorList>
    </citation>
    <scope>NUCLEOTIDE SEQUENCE</scope>
    <source>
        <strain evidence="3">Isolate 1302-5</strain>
    </source>
</reference>
<evidence type="ECO:0000259" key="2">
    <source>
        <dbReference type="PROSITE" id="PS50217"/>
    </source>
</evidence>
<feature type="compositionally biased region" description="Basic and acidic residues" evidence="1">
    <location>
        <begin position="47"/>
        <end position="58"/>
    </location>
</feature>
<dbReference type="InterPro" id="IPR004827">
    <property type="entry name" value="bZIP"/>
</dbReference>
<feature type="domain" description="BZIP" evidence="2">
    <location>
        <begin position="39"/>
        <end position="95"/>
    </location>
</feature>
<dbReference type="PROSITE" id="PS50217">
    <property type="entry name" value="BZIP"/>
    <property type="match status" value="1"/>
</dbReference>
<dbReference type="Pfam" id="PF00170">
    <property type="entry name" value="bZIP_1"/>
    <property type="match status" value="1"/>
</dbReference>
<dbReference type="InterPro" id="IPR046347">
    <property type="entry name" value="bZIP_sf"/>
</dbReference>